<dbReference type="SUPFAM" id="SSF89550">
    <property type="entry name" value="PHP domain-like"/>
    <property type="match status" value="1"/>
</dbReference>
<comment type="caution">
    <text evidence="3">The sequence shown here is derived from an EMBL/GenBank/DDBJ whole genome shotgun (WGS) entry which is preliminary data.</text>
</comment>
<reference evidence="3" key="1">
    <citation type="submission" date="2022-12" db="EMBL/GenBank/DDBJ databases">
        <title>Description and comparative metabolic analysis of Aerococcus sp. nov., isolated from the feces of a pig.</title>
        <authorList>
            <person name="Chang Y.-H."/>
        </authorList>
    </citation>
    <scope>NUCLEOTIDE SEQUENCE</scope>
    <source>
        <strain evidence="3">YH-aer222</strain>
    </source>
</reference>
<evidence type="ECO:0000256" key="1">
    <source>
        <dbReference type="SAM" id="MobiDB-lite"/>
    </source>
</evidence>
<feature type="signal peptide" evidence="2">
    <location>
        <begin position="1"/>
        <end position="19"/>
    </location>
</feature>
<evidence type="ECO:0000313" key="4">
    <source>
        <dbReference type="Proteomes" id="UP001146670"/>
    </source>
</evidence>
<feature type="chain" id="PRO_5040802836" description="LPXTG cell wall anchor domain-containing protein" evidence="2">
    <location>
        <begin position="20"/>
        <end position="765"/>
    </location>
</feature>
<protein>
    <recommendedName>
        <fullName evidence="5">LPXTG cell wall anchor domain-containing protein</fullName>
    </recommendedName>
</protein>
<proteinExistence type="predicted"/>
<dbReference type="Gene3D" id="3.20.20.140">
    <property type="entry name" value="Metal-dependent hydrolases"/>
    <property type="match status" value="1"/>
</dbReference>
<gene>
    <name evidence="3" type="ORF">OW157_06340</name>
</gene>
<accession>A0A9X3JH23</accession>
<dbReference type="RefSeq" id="WP_268752510.1">
    <property type="nucleotide sequence ID" value="NZ_JAPRFQ010000003.1"/>
</dbReference>
<dbReference type="InterPro" id="IPR016195">
    <property type="entry name" value="Pol/histidinol_Pase-like"/>
</dbReference>
<evidence type="ECO:0000313" key="3">
    <source>
        <dbReference type="EMBL" id="MCZ0726179.1"/>
    </source>
</evidence>
<feature type="compositionally biased region" description="Acidic residues" evidence="1">
    <location>
        <begin position="643"/>
        <end position="654"/>
    </location>
</feature>
<evidence type="ECO:0008006" key="5">
    <source>
        <dbReference type="Google" id="ProtNLM"/>
    </source>
</evidence>
<name>A0A9X3JH23_9LACT</name>
<feature type="compositionally biased region" description="Basic and acidic residues" evidence="1">
    <location>
        <begin position="704"/>
        <end position="716"/>
    </location>
</feature>
<keyword evidence="2" id="KW-0732">Signal</keyword>
<evidence type="ECO:0000256" key="2">
    <source>
        <dbReference type="SAM" id="SignalP"/>
    </source>
</evidence>
<sequence>MKAMGLGKRILFISAVTLAAAWSSQIQLIQAAEAEEVAQMLEEAPEESVVTRNNEYGELETENTGDYYNKAEDPLDLQNQGHLVEDPAVPSETRIVQGEVHNHTNQSSDASEPYMTFENVLDAAFGEELSDLPTGGQPQLDHSQPFDYYMTADHLRGSDRDVNGEEVAQKPTWKSLAQQVEQYNKLKSQGKYAGKIYYPGFEWDMFGLDHATVAIIEDGTNRVPLEAYRHFEWLYAYDTPTETFHYNESNVFGPRDNVKADKSNSYDGLRWLQKHYPESLLLVNHPSRHNGGSGEVKAADIRDIQDLAPNVVVGLEGMPGNQMGGDRGETTDIYGGADLMVAKVGGVWDAMLGEGRPFYNFANSDFHFKVSSNELYSSGYWPSEYSRNYTKVTGNTFQDVARGLKSGNSWSVYGDLIKDLEFFVTVGDQRVEMGQTLAVPMNTPANLSVRFRATEKNNYQPIFPGYESTITNQPILDHMDLILGNIYGQVTDRTNDYNPTTRIGQRFTSADWGEADEEGYYHIDLPFIVDQDFYLRLRGTNHAVNTAGETDDLGNPLLDPYMEKPQEDDFENERDYLEALRTYFNQVNERNYSDLWFYSNPISLLVEDDQVTLPSVLADQVAEIVGHSHFNLSGGLGLTSLQSDEEDVQENDQTEDVKDESGQTNPDSEADHKDDLPVTGRDDQDLKQDSQKTDDIETNQAVDPKGKLSKETDYKESNQNSVKAEKVAISSALPATGSQEANVGLIVLSLLAGVAFLLSAPKKKV</sequence>
<organism evidence="3 4">
    <name type="scientific">Aerococcus kribbianus</name>
    <dbReference type="NCBI Taxonomy" id="2999064"/>
    <lineage>
        <taxon>Bacteria</taxon>
        <taxon>Bacillati</taxon>
        <taxon>Bacillota</taxon>
        <taxon>Bacilli</taxon>
        <taxon>Lactobacillales</taxon>
        <taxon>Aerococcaceae</taxon>
        <taxon>Aerococcus</taxon>
    </lineage>
</organism>
<keyword evidence="4" id="KW-1185">Reference proteome</keyword>
<feature type="region of interest" description="Disordered" evidence="1">
    <location>
        <begin position="636"/>
        <end position="724"/>
    </location>
</feature>
<dbReference type="Proteomes" id="UP001146670">
    <property type="component" value="Unassembled WGS sequence"/>
</dbReference>
<dbReference type="EMBL" id="JAPRFR010000003">
    <property type="protein sequence ID" value="MCZ0726179.1"/>
    <property type="molecule type" value="Genomic_DNA"/>
</dbReference>
<feature type="compositionally biased region" description="Basic and acidic residues" evidence="1">
    <location>
        <begin position="669"/>
        <end position="695"/>
    </location>
</feature>
<dbReference type="AlphaFoldDB" id="A0A9X3JH23"/>